<dbReference type="Proteomes" id="UP000220158">
    <property type="component" value="Chromosome 3"/>
</dbReference>
<sequence>MELKFLFIFFLFFTYNLKAFILNKKFRIYHTKYIHDKNKNTLYLKINDVINFKNKKDLKKDIVKHSKKLYLDLNNEQIKSIENDLYEFFYYLKLKNINIDVKKKKNKHTKLLPLYMKEKIRKRFHTTNLRKENDYFIVDYNSFSY</sequence>
<dbReference type="KEGG" id="prel:PRELSG_0300400"/>
<keyword evidence="2" id="KW-1185">Reference proteome</keyword>
<dbReference type="GeneID" id="39734612"/>
<dbReference type="OrthoDB" id="370877at2759"/>
<accession>A0A1J1H0M5</accession>
<dbReference type="VEuPathDB" id="PlasmoDB:PRELSG_0300400"/>
<evidence type="ECO:0000313" key="2">
    <source>
        <dbReference type="Proteomes" id="UP000220158"/>
    </source>
</evidence>
<dbReference type="RefSeq" id="XP_028531529.1">
    <property type="nucleotide sequence ID" value="XM_028679987.1"/>
</dbReference>
<evidence type="ECO:0000313" key="1">
    <source>
        <dbReference type="EMBL" id="CRG98519.1"/>
    </source>
</evidence>
<protein>
    <submittedName>
        <fullName evidence="1">Uncharacterized protein</fullName>
    </submittedName>
</protein>
<proteinExistence type="predicted"/>
<organism evidence="1 2">
    <name type="scientific">Plasmodium relictum</name>
    <dbReference type="NCBI Taxonomy" id="85471"/>
    <lineage>
        <taxon>Eukaryota</taxon>
        <taxon>Sar</taxon>
        <taxon>Alveolata</taxon>
        <taxon>Apicomplexa</taxon>
        <taxon>Aconoidasida</taxon>
        <taxon>Haemosporida</taxon>
        <taxon>Plasmodiidae</taxon>
        <taxon>Plasmodium</taxon>
        <taxon>Plasmodium (Haemamoeba)</taxon>
    </lineage>
</organism>
<name>A0A1J1H0M5_PLARL</name>
<dbReference type="EMBL" id="LN835298">
    <property type="protein sequence ID" value="CRG98519.1"/>
    <property type="molecule type" value="Genomic_DNA"/>
</dbReference>
<reference evidence="1 2" key="1">
    <citation type="submission" date="2015-04" db="EMBL/GenBank/DDBJ databases">
        <authorList>
            <consortium name="Pathogen Informatics"/>
        </authorList>
    </citation>
    <scope>NUCLEOTIDE SEQUENCE [LARGE SCALE GENOMIC DNA]</scope>
    <source>
        <strain evidence="1 2">SGS1</strain>
    </source>
</reference>
<gene>
    <name evidence="1" type="ORF">PRELSG_0300400</name>
</gene>
<dbReference type="AlphaFoldDB" id="A0A1J1H0M5"/>